<evidence type="ECO:0000256" key="5">
    <source>
        <dbReference type="ARBA" id="ARBA00022801"/>
    </source>
</evidence>
<dbReference type="GO" id="GO:0005829">
    <property type="term" value="C:cytosol"/>
    <property type="evidence" value="ECO:0007669"/>
    <property type="project" value="TreeGrafter"/>
</dbReference>
<dbReference type="GO" id="GO:0005525">
    <property type="term" value="F:GTP binding"/>
    <property type="evidence" value="ECO:0007669"/>
    <property type="project" value="UniProtKB-KW"/>
</dbReference>
<evidence type="ECO:0000256" key="3">
    <source>
        <dbReference type="ARBA" id="ARBA00022490"/>
    </source>
</evidence>
<dbReference type="Gene3D" id="3.40.50.300">
    <property type="entry name" value="P-loop containing nucleotide triphosphate hydrolases"/>
    <property type="match status" value="1"/>
</dbReference>
<comment type="subcellular location">
    <subcellularLocation>
        <location evidence="1">Cytoplasm</location>
    </subcellularLocation>
</comment>
<keyword evidence="15" id="KW-1185">Reference proteome</keyword>
<dbReference type="GO" id="GO:0008312">
    <property type="term" value="F:7S RNA binding"/>
    <property type="evidence" value="ECO:0007669"/>
    <property type="project" value="InterPro"/>
</dbReference>
<dbReference type="FunFam" id="3.40.50.300:FF:000022">
    <property type="entry name" value="Signal recognition particle 54 kDa subunit"/>
    <property type="match status" value="1"/>
</dbReference>
<keyword evidence="6" id="KW-0694">RNA-binding</keyword>
<evidence type="ECO:0000256" key="9">
    <source>
        <dbReference type="ARBA" id="ARBA00023274"/>
    </source>
</evidence>
<evidence type="ECO:0000256" key="10">
    <source>
        <dbReference type="ARBA" id="ARBA00034905"/>
    </source>
</evidence>
<comment type="catalytic activity">
    <reaction evidence="12">
        <text>GTP + H2O = GDP + phosphate + H(+)</text>
        <dbReference type="Rhea" id="RHEA:19669"/>
        <dbReference type="ChEBI" id="CHEBI:15377"/>
        <dbReference type="ChEBI" id="CHEBI:15378"/>
        <dbReference type="ChEBI" id="CHEBI:37565"/>
        <dbReference type="ChEBI" id="CHEBI:43474"/>
        <dbReference type="ChEBI" id="CHEBI:58189"/>
        <dbReference type="EC" id="3.6.5.4"/>
    </reaction>
    <physiologicalReaction direction="left-to-right" evidence="12">
        <dbReference type="Rhea" id="RHEA:19670"/>
    </physiologicalReaction>
</comment>
<dbReference type="Gene3D" id="1.10.260.30">
    <property type="entry name" value="Signal recognition particle, SRP54 subunit, M-domain"/>
    <property type="match status" value="1"/>
</dbReference>
<evidence type="ECO:0000256" key="11">
    <source>
        <dbReference type="ARBA" id="ARBA00035672"/>
    </source>
</evidence>
<dbReference type="InterPro" id="IPR013822">
    <property type="entry name" value="Signal_recog_particl_SRP54_hlx"/>
</dbReference>
<evidence type="ECO:0000313" key="14">
    <source>
        <dbReference type="EMBL" id="ORD98087.1"/>
    </source>
</evidence>
<comment type="similarity">
    <text evidence="2">Belongs to the GTP-binding SRP family. SRP54 subfamily.</text>
</comment>
<keyword evidence="5" id="KW-0378">Hydrolase</keyword>
<dbReference type="EMBL" id="LVKB01000002">
    <property type="protein sequence ID" value="ORD98087.1"/>
    <property type="molecule type" value="Genomic_DNA"/>
</dbReference>
<dbReference type="Gene3D" id="1.20.120.140">
    <property type="entry name" value="Signal recognition particle SRP54, nucleotide-binding domain"/>
    <property type="match status" value="1"/>
</dbReference>
<dbReference type="GO" id="GO:0005786">
    <property type="term" value="C:signal recognition particle, endoplasmic reticulum targeting"/>
    <property type="evidence" value="ECO:0007669"/>
    <property type="project" value="UniProtKB-KW"/>
</dbReference>
<evidence type="ECO:0000256" key="7">
    <source>
        <dbReference type="ARBA" id="ARBA00023134"/>
    </source>
</evidence>
<keyword evidence="3" id="KW-0963">Cytoplasm</keyword>
<evidence type="ECO:0000256" key="1">
    <source>
        <dbReference type="ARBA" id="ARBA00004496"/>
    </source>
</evidence>
<evidence type="ECO:0000256" key="2">
    <source>
        <dbReference type="ARBA" id="ARBA00005450"/>
    </source>
</evidence>
<dbReference type="SUPFAM" id="SSF47364">
    <property type="entry name" value="Domain of the SRP/SRP receptor G-proteins"/>
    <property type="match status" value="1"/>
</dbReference>
<dbReference type="InterPro" id="IPR036225">
    <property type="entry name" value="SRP/SRP_N"/>
</dbReference>
<evidence type="ECO:0000259" key="13">
    <source>
        <dbReference type="PROSITE" id="PS00300"/>
    </source>
</evidence>
<dbReference type="GO" id="GO:0003924">
    <property type="term" value="F:GTPase activity"/>
    <property type="evidence" value="ECO:0007669"/>
    <property type="project" value="InterPro"/>
</dbReference>
<dbReference type="SMART" id="SM00963">
    <property type="entry name" value="SRP54_N"/>
    <property type="match status" value="1"/>
</dbReference>
<dbReference type="VEuPathDB" id="MicrosporidiaDB:A0H76_2441"/>
<dbReference type="CDD" id="cd17875">
    <property type="entry name" value="SRP54_G"/>
    <property type="match status" value="1"/>
</dbReference>
<reference evidence="14 15" key="1">
    <citation type="journal article" date="2017" name="Environ. Microbiol.">
        <title>Decay of the glycolytic pathway and adaptation to intranuclear parasitism within Enterocytozoonidae microsporidia.</title>
        <authorList>
            <person name="Wiredu Boakye D."/>
            <person name="Jaroenlak P."/>
            <person name="Prachumwat A."/>
            <person name="Williams T.A."/>
            <person name="Bateman K.S."/>
            <person name="Itsathitphaisarn O."/>
            <person name="Sritunyalucksana K."/>
            <person name="Paszkiewicz K.H."/>
            <person name="Moore K.A."/>
            <person name="Stentiford G.D."/>
            <person name="Williams B.A."/>
        </authorList>
    </citation>
    <scope>NUCLEOTIDE SEQUENCE [LARGE SCALE GENOMIC DNA]</scope>
    <source>
        <strain evidence="14 15">GB1</strain>
    </source>
</reference>
<evidence type="ECO:0000256" key="8">
    <source>
        <dbReference type="ARBA" id="ARBA00023135"/>
    </source>
</evidence>
<dbReference type="InterPro" id="IPR004125">
    <property type="entry name" value="Signal_recog_particle_SRP54_M"/>
</dbReference>
<dbReference type="InterPro" id="IPR042101">
    <property type="entry name" value="SRP54_N_sf"/>
</dbReference>
<comment type="caution">
    <text evidence="14">The sequence shown here is derived from an EMBL/GenBank/DDBJ whole genome shotgun (WGS) entry which is preliminary data.</text>
</comment>
<dbReference type="EC" id="3.6.5.4" evidence="11"/>
<organism evidence="14 15">
    <name type="scientific">Hepatospora eriocheir</name>
    <dbReference type="NCBI Taxonomy" id="1081669"/>
    <lineage>
        <taxon>Eukaryota</taxon>
        <taxon>Fungi</taxon>
        <taxon>Fungi incertae sedis</taxon>
        <taxon>Microsporidia</taxon>
        <taxon>Hepatosporidae</taxon>
        <taxon>Hepatospora</taxon>
    </lineage>
</organism>
<sequence>MLQDLGNFIGDKLQSLFNKRVTDETIETLLNDICDKLITNNVKPSHVEHLKNDMMIRIKEKPIQTNANKVKYIQNIVFESLIEFIDPKTETYKIEKGTVNVIVFVGLQGAGKTTSICKYANFYKKRGFKVGIVCADTYRAGALDQIKQNCSKINIPFFGSDNPDAVEVAKTGVIQFKRHNFELILVDTSGRHTEETELFKEMEGIVKAIQPNNIVFVMDAGIGQSAEEQAMGFKKSVKVGGIILTKIDGASKAGGALSSVAATGCPIEFIGSGEDMNSLEQFNPNRFISKLLGKGDIEGLFEKFSLLDIDEEEAMNKFMKGTMTLGDYYGYFKQMLSLGSISSLLNMIPGVKNIKIPDESKFKRMTYAFDSMSKSELNSFGDLFVKEPNRLKRISRGSGISIDELNETIQNYKLINQFSKKLLNNQNLKNLSESNHLRNQVSEYLGFNFDDMMDDLEKFKSKKTDDFNDLS</sequence>
<dbReference type="PANTHER" id="PTHR11564">
    <property type="entry name" value="SIGNAL RECOGNITION PARTICLE 54K PROTEIN SRP54"/>
    <property type="match status" value="1"/>
</dbReference>
<dbReference type="AlphaFoldDB" id="A0A1X0QE77"/>
<dbReference type="Pfam" id="PF00448">
    <property type="entry name" value="SRP54"/>
    <property type="match status" value="1"/>
</dbReference>
<feature type="domain" description="SRP54-type proteins GTP-binding" evidence="13">
    <location>
        <begin position="266"/>
        <end position="279"/>
    </location>
</feature>
<dbReference type="InterPro" id="IPR036891">
    <property type="entry name" value="Signal_recog_part_SRP54_M_sf"/>
</dbReference>
<dbReference type="InterPro" id="IPR022941">
    <property type="entry name" value="SRP54"/>
</dbReference>
<dbReference type="PANTHER" id="PTHR11564:SF5">
    <property type="entry name" value="SIGNAL RECOGNITION PARTICLE SUBUNIT SRP54"/>
    <property type="match status" value="1"/>
</dbReference>
<dbReference type="VEuPathDB" id="MicrosporidiaDB:HERIO_101"/>
<protein>
    <recommendedName>
        <fullName evidence="11">signal-recognition-particle GTPase</fullName>
        <ecNumber evidence="11">3.6.5.4</ecNumber>
    </recommendedName>
    <alternativeName>
        <fullName evidence="10">Signal recognition particle 54 kDa protein homolog</fullName>
    </alternativeName>
</protein>
<dbReference type="GO" id="GO:0030942">
    <property type="term" value="F:endoplasmic reticulum signal peptide binding"/>
    <property type="evidence" value="ECO:0007669"/>
    <property type="project" value="TreeGrafter"/>
</dbReference>
<dbReference type="InterPro" id="IPR027417">
    <property type="entry name" value="P-loop_NTPase"/>
</dbReference>
<keyword evidence="4" id="KW-0547">Nucleotide-binding</keyword>
<dbReference type="Pfam" id="PF02978">
    <property type="entry name" value="SRP_SPB"/>
    <property type="match status" value="1"/>
</dbReference>
<evidence type="ECO:0000313" key="15">
    <source>
        <dbReference type="Proteomes" id="UP000192356"/>
    </source>
</evidence>
<evidence type="ECO:0000256" key="6">
    <source>
        <dbReference type="ARBA" id="ARBA00022884"/>
    </source>
</evidence>
<dbReference type="GO" id="GO:0006616">
    <property type="term" value="P:SRP-dependent cotranslational protein targeting to membrane, translocation"/>
    <property type="evidence" value="ECO:0007669"/>
    <property type="project" value="TreeGrafter"/>
</dbReference>
<accession>A0A1X0QE77</accession>
<dbReference type="OrthoDB" id="10250817at2759"/>
<keyword evidence="7" id="KW-0342">GTP-binding</keyword>
<evidence type="ECO:0000256" key="12">
    <source>
        <dbReference type="ARBA" id="ARBA00048157"/>
    </source>
</evidence>
<dbReference type="InterPro" id="IPR000897">
    <property type="entry name" value="SRP54_GTPase_dom"/>
</dbReference>
<dbReference type="Pfam" id="PF02881">
    <property type="entry name" value="SRP54_N"/>
    <property type="match status" value="1"/>
</dbReference>
<dbReference type="PROSITE" id="PS00300">
    <property type="entry name" value="SRP54"/>
    <property type="match status" value="1"/>
</dbReference>
<dbReference type="SUPFAM" id="SSF52540">
    <property type="entry name" value="P-loop containing nucleoside triphosphate hydrolases"/>
    <property type="match status" value="1"/>
</dbReference>
<keyword evidence="9" id="KW-0687">Ribonucleoprotein</keyword>
<proteinExistence type="inferred from homology"/>
<name>A0A1X0QE77_9MICR</name>
<dbReference type="SUPFAM" id="SSF47446">
    <property type="entry name" value="Signal peptide-binding domain"/>
    <property type="match status" value="1"/>
</dbReference>
<gene>
    <name evidence="14" type="primary">SRP54</name>
    <name evidence="14" type="ORF">HERIO_101</name>
</gene>
<evidence type="ECO:0000256" key="4">
    <source>
        <dbReference type="ARBA" id="ARBA00022741"/>
    </source>
</evidence>
<dbReference type="SMART" id="SM00962">
    <property type="entry name" value="SRP54"/>
    <property type="match status" value="1"/>
</dbReference>
<dbReference type="Proteomes" id="UP000192356">
    <property type="component" value="Unassembled WGS sequence"/>
</dbReference>
<keyword evidence="8" id="KW-0733">Signal recognition particle</keyword>